<dbReference type="EMBL" id="AAAMZD010000001">
    <property type="protein sequence ID" value="EAD3791247.1"/>
    <property type="molecule type" value="Genomic_DNA"/>
</dbReference>
<name>A0A0B8RDE7_LISMN</name>
<dbReference type="Proteomes" id="UP000566721">
    <property type="component" value="Unassembled WGS sequence"/>
</dbReference>
<dbReference type="OMA" id="NRHVHLA"/>
<dbReference type="EMBL" id="AABAYG010000001">
    <property type="protein sequence ID" value="EAG2243920.1"/>
    <property type="molecule type" value="Genomic_DNA"/>
</dbReference>
<dbReference type="EMBL" id="AAAJKI010000012">
    <property type="protein sequence ID" value="EAC6548034.1"/>
    <property type="molecule type" value="Genomic_DNA"/>
</dbReference>
<dbReference type="GO" id="GO:0051144">
    <property type="term" value="P:1,2-propanediol catabolic process"/>
    <property type="evidence" value="ECO:0007669"/>
    <property type="project" value="UniProtKB-UniPathway"/>
</dbReference>
<evidence type="ECO:0000313" key="13">
    <source>
        <dbReference type="EMBL" id="EAC7480893.1"/>
    </source>
</evidence>
<dbReference type="EMBL" id="AABBZO010000015">
    <property type="protein sequence ID" value="EAG4463067.1"/>
    <property type="molecule type" value="Genomic_DNA"/>
</dbReference>
<dbReference type="EMBL" id="AAAJWF010000005">
    <property type="protein sequence ID" value="EAC7480893.1"/>
    <property type="molecule type" value="Genomic_DNA"/>
</dbReference>
<evidence type="ECO:0000256" key="10">
    <source>
        <dbReference type="PIRNR" id="PIRNR010130"/>
    </source>
</evidence>
<dbReference type="EMBL" id="AABCVX010000001">
    <property type="protein sequence ID" value="EAG6168435.1"/>
    <property type="molecule type" value="Genomic_DNA"/>
</dbReference>
<sequence length="211" mass="23484">MEREELKAIIKQIVTDKLSGVETEIPIGVSNRHIHLTENDYNQLFPNEPIQVKKWLKQPGEFAAEQTLTVVSEKGELHRVRILGPLRKFSQVELSKTDARMLGMKIPIRVSGDIDGTPGIKLVSKHSEICLPKGAIVAKRHIHLPESVAHEYGVKQGDEVSVLVGSEMRSLVLNHCTIRVNNQFIPEMHIDTDEANAADIAGTCFAKIIKS</sequence>
<comment type="cofactor">
    <cofactor evidence="1">
        <name>Zn(2+)</name>
        <dbReference type="ChEBI" id="CHEBI:29105"/>
    </cofactor>
</comment>
<dbReference type="UniPathway" id="UPA00621"/>
<dbReference type="Proteomes" id="UP000350032">
    <property type="component" value="Unassembled WGS sequence"/>
</dbReference>
<dbReference type="EMBL" id="DAAEEB010000010">
    <property type="protein sequence ID" value="HAA8053977.1"/>
    <property type="molecule type" value="Genomic_DNA"/>
</dbReference>
<dbReference type="Proteomes" id="UP000844415">
    <property type="component" value="Unassembled WGS sequence"/>
</dbReference>
<evidence type="ECO:0000313" key="37">
    <source>
        <dbReference type="EMBL" id="EDO0986743.1"/>
    </source>
</evidence>
<gene>
    <name evidence="16" type="primary">pduL</name>
    <name evidence="25" type="ORF">AB917_11695</name>
    <name evidence="11" type="ORF">ABZ57_12870</name>
    <name evidence="44" type="ORF">AJL21_12905</name>
    <name evidence="20" type="ORF">B1N52_00665</name>
    <name evidence="19" type="ORF">B1S26_00730</name>
    <name evidence="21" type="ORF">B5K54_04330</name>
    <name evidence="18" type="ORF">BCZ21_13185</name>
    <name evidence="23" type="ORF">CA369_12270</name>
    <name evidence="22" type="ORF">CAV64_02215</name>
    <name evidence="26" type="ORF">CW845_12055</name>
    <name evidence="28" type="ORF">D7104_13815</name>
    <name evidence="24" type="ORF">DCT16_03420</name>
    <name evidence="13" type="ORF">DQ70_09395</name>
    <name evidence="12" type="ORF">DU018_06570</name>
    <name evidence="27" type="ORF">E5F58_00715</name>
    <name evidence="17" type="ORF">EX365_00475</name>
    <name evidence="16" type="ORF">EXZ73_07770</name>
    <name evidence="33" type="ORF">F6436_11280</name>
    <name evidence="34" type="ORF">F6515_05020</name>
    <name evidence="29" type="ORF">FA835_02680</name>
    <name evidence="31" type="ORF">FLQ97_08560</name>
    <name evidence="30" type="ORF">FLR03_12255</name>
    <name evidence="32" type="ORF">FNX40_13540</name>
    <name evidence="37" type="ORF">FV747_12140</name>
    <name evidence="38" type="ORF">G3O21_002766</name>
    <name evidence="39" type="ORF">GHH22_12595</name>
    <name evidence="36" type="ORF">GJW51_00275</name>
    <name evidence="35" type="ORF">GQG13_03585</name>
    <name evidence="40" type="ORF">GYS09_12940</name>
    <name evidence="41" type="ORF">GYX23_08295</name>
    <name evidence="42" type="ORF">GYY14_13190</name>
    <name evidence="43" type="ORF">HZJ64_14045</name>
    <name evidence="14" type="ORF">KV70_12400</name>
    <name evidence="15" type="ORF">UI29_00495</name>
</gene>
<evidence type="ECO:0000256" key="4">
    <source>
        <dbReference type="ARBA" id="ARBA00020837"/>
    </source>
</evidence>
<evidence type="ECO:0000313" key="24">
    <source>
        <dbReference type="EMBL" id="EAG6168435.1"/>
    </source>
</evidence>
<comment type="catalytic activity">
    <reaction evidence="9 10">
        <text>propanoyl-CoA + phosphate = propanoyl phosphate + CoA</text>
        <dbReference type="Rhea" id="RHEA:28046"/>
        <dbReference type="ChEBI" id="CHEBI:43474"/>
        <dbReference type="ChEBI" id="CHEBI:57287"/>
        <dbReference type="ChEBI" id="CHEBI:57392"/>
        <dbReference type="ChEBI" id="CHEBI:58933"/>
        <dbReference type="EC" id="2.3.1.222"/>
    </reaction>
</comment>
<evidence type="ECO:0000313" key="15">
    <source>
        <dbReference type="EMBL" id="EAD3791247.1"/>
    </source>
</evidence>
<evidence type="ECO:0000313" key="12">
    <source>
        <dbReference type="EMBL" id="EAC6548034.1"/>
    </source>
</evidence>
<keyword evidence="8 10" id="KW-0012">Acyltransferase</keyword>
<evidence type="ECO:0000313" key="45">
    <source>
        <dbReference type="Proteomes" id="UP000331186"/>
    </source>
</evidence>
<dbReference type="Proteomes" id="UP000525850">
    <property type="component" value="Unassembled WGS sequence"/>
</dbReference>
<evidence type="ECO:0000256" key="8">
    <source>
        <dbReference type="ARBA" id="ARBA00023315"/>
    </source>
</evidence>
<evidence type="ECO:0000313" key="63">
    <source>
        <dbReference type="Proteomes" id="UP000481141"/>
    </source>
</evidence>
<reference evidence="40" key="7">
    <citation type="submission" date="2020-01" db="EMBL/GenBank/DDBJ databases">
        <authorList>
            <consortium name="NCBI Pathogen Detection Project"/>
        </authorList>
    </citation>
    <scope>NUCLEOTIDE SEQUENCE</scope>
    <source>
        <strain evidence="39">09CEB371LM</strain>
        <strain evidence="40">CFIAFB20100120</strain>
        <strain evidence="42">CFIAFB20170037</strain>
        <strain evidence="41">CFIAFB20170045</strain>
    </source>
</reference>
<dbReference type="PANTHER" id="PTHR39453:SF1">
    <property type="entry name" value="PHOSPHATE PROPANOYLTRANSFERASE"/>
    <property type="match status" value="1"/>
</dbReference>
<evidence type="ECO:0000313" key="28">
    <source>
        <dbReference type="EMBL" id="EAK8898776.1"/>
    </source>
</evidence>
<evidence type="ECO:0000313" key="40">
    <source>
        <dbReference type="EMBL" id="HAB8558196.1"/>
    </source>
</evidence>
<dbReference type="EMBL" id="AANEHK010000012">
    <property type="protein sequence ID" value="EDO0986743.1"/>
    <property type="molecule type" value="Genomic_DNA"/>
</dbReference>
<dbReference type="Proteomes" id="UP000455569">
    <property type="component" value="Unassembled WGS sequence"/>
</dbReference>
<dbReference type="Proteomes" id="UP000540117">
    <property type="component" value="Unassembled WGS sequence"/>
</dbReference>
<evidence type="ECO:0000313" key="75">
    <source>
        <dbReference type="Proteomes" id="UP000844415"/>
    </source>
</evidence>
<evidence type="ECO:0000313" key="14">
    <source>
        <dbReference type="EMBL" id="EAC9041013.1"/>
    </source>
</evidence>
<dbReference type="EMBL" id="AABAWE010000007">
    <property type="protein sequence ID" value="EAG2088219.1"/>
    <property type="molecule type" value="Genomic_DNA"/>
</dbReference>
<dbReference type="GO" id="GO:0046872">
    <property type="term" value="F:metal ion binding"/>
    <property type="evidence" value="ECO:0007669"/>
    <property type="project" value="UniProtKB-KW"/>
</dbReference>
<dbReference type="InterPro" id="IPR008300">
    <property type="entry name" value="PTAC"/>
</dbReference>
<evidence type="ECO:0000313" key="20">
    <source>
        <dbReference type="EMBL" id="EAG2513660.1"/>
    </source>
</evidence>
<evidence type="ECO:0000313" key="56">
    <source>
        <dbReference type="Proteomes" id="UP000398321"/>
    </source>
</evidence>
<dbReference type="Proteomes" id="UP000410967">
    <property type="component" value="Unassembled WGS sequence"/>
</dbReference>
<evidence type="ECO:0000313" key="16">
    <source>
        <dbReference type="EMBL" id="EAD5774194.1"/>
    </source>
</evidence>
<evidence type="ECO:0000313" key="67">
    <source>
        <dbReference type="Proteomes" id="UP000527632"/>
    </source>
</evidence>
<dbReference type="Proteomes" id="UP000345329">
    <property type="component" value="Unassembled WGS sequence"/>
</dbReference>
<evidence type="ECO:0000313" key="23">
    <source>
        <dbReference type="EMBL" id="EAG4463067.1"/>
    </source>
</evidence>
<reference evidence="37 61" key="5">
    <citation type="submission" date="2019-08" db="EMBL/GenBank/DDBJ databases">
        <authorList>
            <person name="Ashton P.M."/>
            <person name="Dallman T."/>
            <person name="Nair S."/>
            <person name="De Pinna E."/>
            <person name="Peters T."/>
            <person name="Grant K."/>
        </authorList>
    </citation>
    <scope>NUCLEOTIDE SEQUENCE [LARGE SCALE GENOMIC DNA]</scope>
    <source>
        <strain evidence="37 61">788324</strain>
    </source>
</reference>
<evidence type="ECO:0000313" key="54">
    <source>
        <dbReference type="Proteomes" id="UP000376505"/>
    </source>
</evidence>
<dbReference type="Proteomes" id="UP000389283">
    <property type="component" value="Unassembled WGS sequence"/>
</dbReference>
<evidence type="ECO:0000313" key="57">
    <source>
        <dbReference type="Proteomes" id="UP000410967"/>
    </source>
</evidence>
<dbReference type="EMBL" id="AABBYJ010000001">
    <property type="protein sequence ID" value="EAG4330068.1"/>
    <property type="molecule type" value="Genomic_DNA"/>
</dbReference>
<dbReference type="EMBL" id="AAAKQF010000009">
    <property type="protein sequence ID" value="EAC9041013.1"/>
    <property type="molecule type" value="Genomic_DNA"/>
</dbReference>
<dbReference type="Proteomes" id="UP000548278">
    <property type="component" value="Unassembled WGS sequence"/>
</dbReference>
<dbReference type="Proteomes" id="UP000337746">
    <property type="component" value="Unassembled WGS sequence"/>
</dbReference>
<dbReference type="PIRSF" id="PIRSF010130">
    <property type="entry name" value="PduL"/>
    <property type="match status" value="1"/>
</dbReference>
<evidence type="ECO:0000313" key="69">
    <source>
        <dbReference type="Proteomes" id="UP000540117"/>
    </source>
</evidence>
<dbReference type="Proteomes" id="UP000481141">
    <property type="component" value="Unassembled WGS sequence"/>
</dbReference>
<accession>A0A0B8RDE7</accession>
<dbReference type="EMBL" id="AANPAU010000012">
    <property type="protein sequence ID" value="EDP8515311.1"/>
    <property type="molecule type" value="Genomic_DNA"/>
</dbReference>
<evidence type="ECO:0000313" key="66">
    <source>
        <dbReference type="Proteomes" id="UP000525850"/>
    </source>
</evidence>
<comment type="similarity">
    <text evidence="2 10">Belongs to the PduL family.</text>
</comment>
<evidence type="ECO:0000313" key="18">
    <source>
        <dbReference type="EMBL" id="EAG2088219.1"/>
    </source>
</evidence>
<dbReference type="EMBL" id="AAAIKW010000010">
    <property type="protein sequence ID" value="EAC4553381.1"/>
    <property type="molecule type" value="Genomic_DNA"/>
</dbReference>
<evidence type="ECO:0000313" key="52">
    <source>
        <dbReference type="Proteomes" id="UP000364988"/>
    </source>
</evidence>
<dbReference type="NCBIfam" id="NF011652">
    <property type="entry name" value="PRK15070.1"/>
    <property type="match status" value="1"/>
</dbReference>
<evidence type="ECO:0000313" key="22">
    <source>
        <dbReference type="EMBL" id="EAG4330068.1"/>
    </source>
</evidence>
<keyword evidence="5 10" id="KW-0808">Transferase</keyword>
<dbReference type="EMBL" id="AALEDS010000011">
    <property type="protein sequence ID" value="ECY6544918.1"/>
    <property type="molecule type" value="Genomic_DNA"/>
</dbReference>
<evidence type="ECO:0000256" key="3">
    <source>
        <dbReference type="ARBA" id="ARBA00012206"/>
    </source>
</evidence>
<keyword evidence="7" id="KW-0862">Zinc</keyword>
<evidence type="ECO:0000313" key="35">
    <source>
        <dbReference type="EMBL" id="EDN7714203.1"/>
    </source>
</evidence>
<dbReference type="EMBL" id="AAHZFY010000017">
    <property type="protein sequence ID" value="ECB9513787.1"/>
    <property type="molecule type" value="Genomic_DNA"/>
</dbReference>
<evidence type="ECO:0000313" key="73">
    <source>
        <dbReference type="Proteomes" id="UP000566721"/>
    </source>
</evidence>
<dbReference type="Proteomes" id="UP000354255">
    <property type="component" value="Unassembled WGS sequence"/>
</dbReference>
<evidence type="ECO:0000313" key="60">
    <source>
        <dbReference type="Proteomes" id="UP000467347"/>
    </source>
</evidence>
<dbReference type="EMBL" id="AABDGJ010000009">
    <property type="protein sequence ID" value="EAG6991249.1"/>
    <property type="molecule type" value="Genomic_DNA"/>
</dbReference>
<dbReference type="EMBL" id="AANCRK010000001">
    <property type="protein sequence ID" value="EDN7714203.1"/>
    <property type="molecule type" value="Genomic_DNA"/>
</dbReference>
<dbReference type="Proteomes" id="UP000398321">
    <property type="component" value="Unassembled WGS sequence"/>
</dbReference>
<reference evidence="33 52" key="6">
    <citation type="submission" date="2019-09" db="EMBL/GenBank/DDBJ databases">
        <authorList>
            <consortium name="GenomeTrakr network: Whole genome sequencing for foodborne pathogen traceback"/>
        </authorList>
    </citation>
    <scope>NUCLEOTIDE SEQUENCE [LARGE SCALE GENOMIC DNA]</scope>
    <source>
        <strain evidence="25 71">CFSAN004300</strain>
        <strain evidence="26 65">CFSAN072474</strain>
        <strain evidence="33 52">FLAG-55987</strain>
        <strain evidence="29 57">PHLUSALM00088</strain>
    </source>
</reference>
<dbReference type="Proteomes" id="UP000489121">
    <property type="component" value="Unassembled WGS sequence"/>
</dbReference>
<reference evidence="45 48" key="4">
    <citation type="submission" date="2019-02" db="EMBL/GenBank/DDBJ databases">
        <authorList>
            <consortium name="GenomeTrakr: Next Generation Sequencing Network for Food Pathogen Tracability"/>
        </authorList>
    </citation>
    <scope>NUCLEOTIDE SEQUENCE [LARGE SCALE GENOMIC DNA]</scope>
    <source>
        <strain evidence="21 72">10B02965A-1</strain>
        <strain evidence="13 53">CFSAN008042</strain>
        <strain evidence="23 68">CFSAN063727</strain>
        <strain evidence="35 59">CFSAN102901</strain>
        <strain evidence="19">FDA00011243</strain>
        <strain evidence="12 45">FDA00013332</strain>
        <strain evidence="17 48">FDA00013853</strain>
        <strain evidence="30 58">FDA00014336</strain>
        <strain evidence="32 55">FDA00014370</strain>
        <strain evidence="31 56">FDA00014392</strain>
        <strain evidence="38">FDA00015054</strain>
        <strain evidence="22 69">FDA1005580-S054-001</strain>
        <strain evidence="62">FDA1090798-S029-001</strain>
        <strain evidence="63">FDA956581-098-004</strain>
        <strain evidence="20 66">FDA960927-006-004</strain>
        <strain evidence="24 73">FLAG-38921</strain>
        <strain evidence="18 46">FLAG-54356</strain>
        <strain evidence="16 54">FSIS31901579</strain>
        <strain evidence="27 67">LS1344</strain>
        <strain evidence="36 60">OSF101448</strain>
        <strain evidence="15 49">VA-WGS-00405</strain>
    </source>
</reference>
<organism evidence="16 54">
    <name type="scientific">Listeria monocytogenes</name>
    <dbReference type="NCBI Taxonomy" id="1639"/>
    <lineage>
        <taxon>Bacteria</taxon>
        <taxon>Bacillati</taxon>
        <taxon>Bacillota</taxon>
        <taxon>Bacilli</taxon>
        <taxon>Bacillales</taxon>
        <taxon>Listeriaceae</taxon>
        <taxon>Listeria</taxon>
    </lineage>
</organism>
<evidence type="ECO:0000313" key="19">
    <source>
        <dbReference type="EMBL" id="EAG2243920.1"/>
    </source>
</evidence>
<dbReference type="EMBL" id="JACAVN010000016">
    <property type="protein sequence ID" value="NYA02957.1"/>
    <property type="molecule type" value="Genomic_DNA"/>
</dbReference>
<evidence type="ECO:0000313" key="11">
    <source>
        <dbReference type="EMBL" id="EAC4553381.1"/>
    </source>
</evidence>
<evidence type="ECO:0000313" key="32">
    <source>
        <dbReference type="EMBL" id="ECC1557827.1"/>
    </source>
</evidence>
<evidence type="ECO:0000313" key="43">
    <source>
        <dbReference type="EMBL" id="NYA02957.1"/>
    </source>
</evidence>
<evidence type="ECO:0000313" key="76">
    <source>
        <dbReference type="Proteomes" id="UP000852906"/>
    </source>
</evidence>
<dbReference type="Proteomes" id="UP000376505">
    <property type="component" value="Unassembled WGS sequence"/>
</dbReference>
<evidence type="ECO:0000256" key="9">
    <source>
        <dbReference type="ARBA" id="ARBA00047589"/>
    </source>
</evidence>
<dbReference type="RefSeq" id="WP_003724700.1">
    <property type="nucleotide sequence ID" value="NC_021824.1"/>
</dbReference>
<dbReference type="PANTHER" id="PTHR39453">
    <property type="entry name" value="PHOSPHATE PROPANOYLTRANSFERASE"/>
    <property type="match status" value="1"/>
</dbReference>
<dbReference type="Proteomes" id="UP000528151">
    <property type="component" value="Unassembled WGS sequence"/>
</dbReference>
<dbReference type="Proteomes" id="UP000522199">
    <property type="component" value="Unassembled WGS sequence"/>
</dbReference>
<evidence type="ECO:0000313" key="27">
    <source>
        <dbReference type="EMBL" id="EAH4240517.1"/>
    </source>
</evidence>
<evidence type="ECO:0000313" key="26">
    <source>
        <dbReference type="EMBL" id="EAG9388220.1"/>
    </source>
</evidence>
<dbReference type="Proteomes" id="UP000840039">
    <property type="component" value="Unassembled WGS sequence"/>
</dbReference>
<dbReference type="Proteomes" id="UP000344343">
    <property type="component" value="Unassembled WGS sequence"/>
</dbReference>
<dbReference type="EMBL" id="AALGDA010000010">
    <property type="protein sequence ID" value="ECY9782349.1"/>
    <property type="molecule type" value="Genomic_DNA"/>
</dbReference>
<evidence type="ECO:0000313" key="36">
    <source>
        <dbReference type="EMBL" id="EDN9835096.1"/>
    </source>
</evidence>
<evidence type="ECO:0000313" key="64">
    <source>
        <dbReference type="Proteomes" id="UP000489121"/>
    </source>
</evidence>
<evidence type="ECO:0000313" key="41">
    <source>
        <dbReference type="EMBL" id="HAC0012993.1"/>
    </source>
</evidence>
<evidence type="ECO:0000313" key="38">
    <source>
        <dbReference type="EMBL" id="EDP8515311.1"/>
    </source>
</evidence>
<evidence type="ECO:0000256" key="2">
    <source>
        <dbReference type="ARBA" id="ARBA00007342"/>
    </source>
</evidence>
<dbReference type="AlphaFoldDB" id="A0A0B8RDE7"/>
<dbReference type="Proteomes" id="UP000549379">
    <property type="component" value="Unassembled WGS sequence"/>
</dbReference>
<dbReference type="EMBL" id="AANDSR010000001">
    <property type="protein sequence ID" value="EDN9835096.1"/>
    <property type="molecule type" value="Genomic_DNA"/>
</dbReference>
<dbReference type="Proteomes" id="UP000331186">
    <property type="component" value="Unassembled WGS sequence"/>
</dbReference>
<comment type="pathway">
    <text evidence="10">Polyol metabolism; 1,2-propanediol degradation.</text>
</comment>
<protein>
    <recommendedName>
        <fullName evidence="4 10">Phosphate propanoyltransferase</fullName>
        <ecNumber evidence="3 10">2.3.1.222</ecNumber>
    </recommendedName>
</protein>
<dbReference type="Proteomes" id="UP000527632">
    <property type="component" value="Unassembled WGS sequence"/>
</dbReference>
<evidence type="ECO:0000313" key="48">
    <source>
        <dbReference type="Proteomes" id="UP000344343"/>
    </source>
</evidence>
<evidence type="ECO:0000256" key="1">
    <source>
        <dbReference type="ARBA" id="ARBA00001947"/>
    </source>
</evidence>
<evidence type="ECO:0000313" key="59">
    <source>
        <dbReference type="Proteomes" id="UP000455569"/>
    </source>
</evidence>
<dbReference type="EMBL" id="AABGUK010000001">
    <property type="protein sequence ID" value="EAH4240517.1"/>
    <property type="molecule type" value="Genomic_DNA"/>
</dbReference>
<dbReference type="GO" id="GO:0016747">
    <property type="term" value="F:acyltransferase activity, transferring groups other than amino-acyl groups"/>
    <property type="evidence" value="ECO:0007669"/>
    <property type="project" value="InterPro"/>
</dbReference>
<dbReference type="EMBL" id="DAAJCS010000005">
    <property type="protein sequence ID" value="HAC0012993.1"/>
    <property type="molecule type" value="Genomic_DNA"/>
</dbReference>
<dbReference type="EMBL" id="AABEKY010000007">
    <property type="protein sequence ID" value="EAG9388220.1"/>
    <property type="molecule type" value="Genomic_DNA"/>
</dbReference>
<reference evidence="74 75" key="2">
    <citation type="journal article" date="2018" name="Genome Biol.">
        <title>SKESA: strategic k-mer extension for scrupulous assemblies.</title>
        <authorList>
            <person name="Souvorov A."/>
            <person name="Agarwala R."/>
            <person name="Lipman D.J."/>
        </authorList>
    </citation>
    <scope>NUCLEOTIDE SEQUENCE [LARGE SCALE GENOMIC DNA]</scope>
    <source>
        <strain evidence="39">09CEB371LM</strain>
        <strain evidence="40 75">CFIAFB20100120</strain>
        <strain evidence="42">CFIAFB20170037</strain>
        <strain evidence="41 74">CFIAFB20170045</strain>
    </source>
</reference>
<evidence type="ECO:0000313" key="39">
    <source>
        <dbReference type="EMBL" id="HAA8053977.1"/>
    </source>
</evidence>
<evidence type="ECO:0000313" key="51">
    <source>
        <dbReference type="Proteomes" id="UP000354255"/>
    </source>
</evidence>
<evidence type="ECO:0000256" key="5">
    <source>
        <dbReference type="ARBA" id="ARBA00022679"/>
    </source>
</evidence>
<reference evidence="43 70" key="8">
    <citation type="submission" date="2020-06" db="EMBL/GenBank/DDBJ databases">
        <title>Two Listeria outbreaks in Switzerland in 2018 and 2020.</title>
        <authorList>
            <person name="Stevens M.J.A."/>
            <person name="Bloemberg G."/>
            <person name="Nusch-Inderbinnen M."/>
            <person name="Stephan R."/>
        </authorList>
    </citation>
    <scope>NUCLEOTIDE SEQUENCE [LARGE SCALE GENOMIC DNA]</scope>
    <source>
        <strain evidence="43 70">N18-0707</strain>
    </source>
</reference>
<comment type="caution">
    <text evidence="16">The sequence shown here is derived from an EMBL/GenBank/DDBJ whole genome shotgun (WGS) entry which is preliminary data.</text>
</comment>
<dbReference type="EMBL" id="AAIAJJ010000007">
    <property type="protein sequence ID" value="ECC1557827.1"/>
    <property type="molecule type" value="Genomic_DNA"/>
</dbReference>
<evidence type="ECO:0000313" key="65">
    <source>
        <dbReference type="Proteomes" id="UP000522199"/>
    </source>
</evidence>
<reference evidence="44 76" key="1">
    <citation type="submission" date="2016-09" db="EMBL/GenBank/DDBJ databases">
        <title>100K Listeria isolates.</title>
        <authorList>
            <person name="Chen P."/>
            <person name="Weimer B.C."/>
            <person name="Kong N."/>
            <person name="Huang B."/>
        </authorList>
    </citation>
    <scope>NUCLEOTIDE SEQUENCE [LARGE SCALE GENOMIC DNA]</scope>
    <source>
        <strain evidence="44 76">BCW_2383</strain>
    </source>
</reference>
<dbReference type="Proteomes" id="UP000467347">
    <property type="component" value="Unassembled WGS sequence"/>
</dbReference>
<evidence type="ECO:0000313" key="71">
    <source>
        <dbReference type="Proteomes" id="UP000548278"/>
    </source>
</evidence>
<evidence type="ECO:0000313" key="58">
    <source>
        <dbReference type="Proteomes" id="UP000423131"/>
    </source>
</evidence>
<dbReference type="Proteomes" id="UP000467536">
    <property type="component" value="Unassembled WGS sequence"/>
</dbReference>
<evidence type="ECO:0000313" key="50">
    <source>
        <dbReference type="Proteomes" id="UP000350032"/>
    </source>
</evidence>
<evidence type="ECO:0000313" key="49">
    <source>
        <dbReference type="Proteomes" id="UP000345329"/>
    </source>
</evidence>
<evidence type="ECO:0000313" key="61">
    <source>
        <dbReference type="Proteomes" id="UP000467536"/>
    </source>
</evidence>
<evidence type="ECO:0000313" key="42">
    <source>
        <dbReference type="EMBL" id="HAC0276320.1"/>
    </source>
</evidence>
<evidence type="ECO:0000256" key="7">
    <source>
        <dbReference type="ARBA" id="ARBA00022833"/>
    </source>
</evidence>
<evidence type="ECO:0000313" key="44">
    <source>
        <dbReference type="EMBL" id="OET49157.1"/>
    </source>
</evidence>
<dbReference type="Proteomes" id="UP000368512">
    <property type="component" value="Unassembled WGS sequence"/>
</dbReference>
<evidence type="ECO:0000313" key="74">
    <source>
        <dbReference type="Proteomes" id="UP000841146"/>
    </source>
</evidence>
<evidence type="ECO:0000313" key="17">
    <source>
        <dbReference type="EMBL" id="EAD5785032.1"/>
    </source>
</evidence>
<dbReference type="EMBL" id="AACKDQ010000004">
    <property type="protein sequence ID" value="EAK9316006.1"/>
    <property type="molecule type" value="Genomic_DNA"/>
</dbReference>
<dbReference type="EMBL" id="AABBHO010000009">
    <property type="protein sequence ID" value="EAG2996516.1"/>
    <property type="molecule type" value="Genomic_DNA"/>
</dbReference>
<evidence type="ECO:0000313" key="46">
    <source>
        <dbReference type="Proteomes" id="UP000337746"/>
    </source>
</evidence>
<evidence type="ECO:0000313" key="70">
    <source>
        <dbReference type="Proteomes" id="UP000544530"/>
    </source>
</evidence>
<dbReference type="EMBL" id="DAAJFY010000011">
    <property type="protein sequence ID" value="HAC0276320.1"/>
    <property type="molecule type" value="Genomic_DNA"/>
</dbReference>
<evidence type="ECO:0000313" key="34">
    <source>
        <dbReference type="EMBL" id="ECY9782349.1"/>
    </source>
</evidence>
<comment type="function">
    <text evidence="10">Involved in 1,2-propanediol (1,2-PD) degradation by catalyzing the conversion of propanoyl-CoA to propanoyl-phosphate.</text>
</comment>
<evidence type="ECO:0000313" key="30">
    <source>
        <dbReference type="EMBL" id="ECB9474450.1"/>
    </source>
</evidence>
<dbReference type="Proteomes" id="UP000423131">
    <property type="component" value="Unassembled WGS sequence"/>
</dbReference>
<dbReference type="EMBL" id="AAANYR010000001">
    <property type="protein sequence ID" value="EAD5785032.1"/>
    <property type="molecule type" value="Genomic_DNA"/>
</dbReference>
<dbReference type="KEGG" id="lmok:CQ02_05965"/>
<evidence type="ECO:0000313" key="53">
    <source>
        <dbReference type="Proteomes" id="UP000368512"/>
    </source>
</evidence>
<evidence type="ECO:0000313" key="33">
    <source>
        <dbReference type="EMBL" id="ECY6544918.1"/>
    </source>
</evidence>
<dbReference type="EMBL" id="MJTJ01000019">
    <property type="protein sequence ID" value="OET49157.1"/>
    <property type="molecule type" value="Genomic_DNA"/>
</dbReference>
<dbReference type="Proteomes" id="UP000339309">
    <property type="component" value="Unassembled WGS sequence"/>
</dbReference>
<proteinExistence type="inferred from homology"/>
<dbReference type="EMBL" id="AAANYN010000009">
    <property type="protein sequence ID" value="EAD5774194.1"/>
    <property type="molecule type" value="Genomic_DNA"/>
</dbReference>
<evidence type="ECO:0000313" key="72">
    <source>
        <dbReference type="Proteomes" id="UP000549379"/>
    </source>
</evidence>
<evidence type="ECO:0000313" key="62">
    <source>
        <dbReference type="Proteomes" id="UP000478704"/>
    </source>
</evidence>
<evidence type="ECO:0000313" key="21">
    <source>
        <dbReference type="EMBL" id="EAG2996516.1"/>
    </source>
</evidence>
<dbReference type="Proteomes" id="UP000842809">
    <property type="component" value="Unassembled WGS sequence"/>
</dbReference>
<reference evidence="47 51" key="3">
    <citation type="submission" date="2018-06" db="EMBL/GenBank/DDBJ databases">
        <authorList>
            <consortium name="PulseNet: The National Subtyping Network for Foodborne Disease Surveillance"/>
            <person name="Tarr C.L."/>
            <person name="Trees E."/>
            <person name="Katz L.S."/>
            <person name="Carleton-Romer H.A."/>
            <person name="Stroika S."/>
            <person name="Kucerova Z."/>
            <person name="Roache K.F."/>
            <person name="Sabol A.L."/>
            <person name="Besser J."/>
            <person name="Gerner-Smidt P."/>
        </authorList>
    </citation>
    <scope>NUCLEOTIDE SEQUENCE [LARGE SCALE GENOMIC DNA]</scope>
    <source>
        <strain evidence="11 47">2015L-6227</strain>
        <strain evidence="14 51">PNUSAL000910</strain>
        <strain evidence="28 50">PNUSAL004402</strain>
        <strain evidence="34 64">PNUSAL005692</strain>
    </source>
</reference>
<evidence type="ECO:0000313" key="68">
    <source>
        <dbReference type="Proteomes" id="UP000528151"/>
    </source>
</evidence>
<evidence type="ECO:0000313" key="31">
    <source>
        <dbReference type="EMBL" id="ECB9513787.1"/>
    </source>
</evidence>
<dbReference type="Proteomes" id="UP000852906">
    <property type="component" value="Unassembled WGS sequence"/>
</dbReference>
<evidence type="ECO:0000313" key="29">
    <source>
        <dbReference type="EMBL" id="EAK9316006.1"/>
    </source>
</evidence>
<dbReference type="Proteomes" id="UP000478704">
    <property type="component" value="Unassembled WGS sequence"/>
</dbReference>
<dbReference type="EMBL" id="DAAIJL010000014">
    <property type="protein sequence ID" value="HAB8558196.1"/>
    <property type="molecule type" value="Genomic_DNA"/>
</dbReference>
<evidence type="ECO:0000256" key="6">
    <source>
        <dbReference type="ARBA" id="ARBA00022723"/>
    </source>
</evidence>
<dbReference type="Proteomes" id="UP000544530">
    <property type="component" value="Unassembled WGS sequence"/>
</dbReference>
<dbReference type="Proteomes" id="UP000364988">
    <property type="component" value="Unassembled WGS sequence"/>
</dbReference>
<dbReference type="EMBL" id="AABBAW010000001">
    <property type="protein sequence ID" value="EAG2513660.1"/>
    <property type="molecule type" value="Genomic_DNA"/>
</dbReference>
<dbReference type="Pfam" id="PF06130">
    <property type="entry name" value="PTAC"/>
    <property type="match status" value="1"/>
</dbReference>
<dbReference type="KEGG" id="lmv:Y193_09935"/>
<dbReference type="Proteomes" id="UP000841146">
    <property type="component" value="Unassembled WGS sequence"/>
</dbReference>
<evidence type="ECO:0000313" key="25">
    <source>
        <dbReference type="EMBL" id="EAG6991249.1"/>
    </source>
</evidence>
<dbReference type="EC" id="2.3.1.222" evidence="3 10"/>
<dbReference type="EMBL" id="AACJYH010000012">
    <property type="protein sequence ID" value="EAK8898776.1"/>
    <property type="molecule type" value="Genomic_DNA"/>
</dbReference>
<keyword evidence="6" id="KW-0479">Metal-binding</keyword>
<evidence type="ECO:0000313" key="55">
    <source>
        <dbReference type="Proteomes" id="UP000389283"/>
    </source>
</evidence>
<dbReference type="EMBL" id="AAHZFN010000016">
    <property type="protein sequence ID" value="ECB9474450.1"/>
    <property type="molecule type" value="Genomic_DNA"/>
</dbReference>
<evidence type="ECO:0000313" key="47">
    <source>
        <dbReference type="Proteomes" id="UP000339309"/>
    </source>
</evidence>